<dbReference type="InterPro" id="IPR015797">
    <property type="entry name" value="NUDIX_hydrolase-like_dom_sf"/>
</dbReference>
<dbReference type="PANTHER" id="PTHR11839">
    <property type="entry name" value="UDP/ADP-SUGAR PYROPHOSPHATASE"/>
    <property type="match status" value="1"/>
</dbReference>
<name>A0A6J6HI14_9ZZZZ</name>
<proteinExistence type="predicted"/>
<dbReference type="PROSITE" id="PS51462">
    <property type="entry name" value="NUDIX"/>
    <property type="match status" value="1"/>
</dbReference>
<evidence type="ECO:0000259" key="3">
    <source>
        <dbReference type="PROSITE" id="PS51462"/>
    </source>
</evidence>
<sequence length="184" mass="20204">MTGGFRHLADEVIHRGYIITLASGSFEAPDGTRFQRDIVRHPGAVSVVPLHDDGTVTLVRQYRAALDCELLEIPAGKRDVEGEPTELTASRELAEEVGFRAGRLELLAEFVNSAGFTDERSWVYLGRDLESVPLDRQGIEEQHLRVERFPLAEVPAMIADGRLIDAKSIIGLTLAMQRLGVGGV</sequence>
<dbReference type="InterPro" id="IPR000086">
    <property type="entry name" value="NUDIX_hydrolase_dom"/>
</dbReference>
<dbReference type="SUPFAM" id="SSF55811">
    <property type="entry name" value="Nudix"/>
    <property type="match status" value="1"/>
</dbReference>
<dbReference type="GO" id="GO:0016787">
    <property type="term" value="F:hydrolase activity"/>
    <property type="evidence" value="ECO:0007669"/>
    <property type="project" value="UniProtKB-KW"/>
</dbReference>
<dbReference type="EMBL" id="CAEZUP010000046">
    <property type="protein sequence ID" value="CAB4612173.1"/>
    <property type="molecule type" value="Genomic_DNA"/>
</dbReference>
<feature type="domain" description="Nudix hydrolase" evidence="3">
    <location>
        <begin position="40"/>
        <end position="171"/>
    </location>
</feature>
<dbReference type="GO" id="GO:0005829">
    <property type="term" value="C:cytosol"/>
    <property type="evidence" value="ECO:0007669"/>
    <property type="project" value="TreeGrafter"/>
</dbReference>
<organism evidence="4">
    <name type="scientific">freshwater metagenome</name>
    <dbReference type="NCBI Taxonomy" id="449393"/>
    <lineage>
        <taxon>unclassified sequences</taxon>
        <taxon>metagenomes</taxon>
        <taxon>ecological metagenomes</taxon>
    </lineage>
</organism>
<dbReference type="PANTHER" id="PTHR11839:SF18">
    <property type="entry name" value="NUDIX HYDROLASE DOMAIN-CONTAINING PROTEIN"/>
    <property type="match status" value="1"/>
</dbReference>
<reference evidence="4" key="1">
    <citation type="submission" date="2020-05" db="EMBL/GenBank/DDBJ databases">
        <authorList>
            <person name="Chiriac C."/>
            <person name="Salcher M."/>
            <person name="Ghai R."/>
            <person name="Kavagutti S V."/>
        </authorList>
    </citation>
    <scope>NUCLEOTIDE SEQUENCE</scope>
</reference>
<protein>
    <submittedName>
        <fullName evidence="4">Unannotated protein</fullName>
    </submittedName>
</protein>
<evidence type="ECO:0000256" key="1">
    <source>
        <dbReference type="ARBA" id="ARBA00001946"/>
    </source>
</evidence>
<gene>
    <name evidence="4" type="ORF">UFOPK1835_01161</name>
</gene>
<keyword evidence="2" id="KW-0378">Hydrolase</keyword>
<dbReference type="GO" id="GO:0019693">
    <property type="term" value="P:ribose phosphate metabolic process"/>
    <property type="evidence" value="ECO:0007669"/>
    <property type="project" value="TreeGrafter"/>
</dbReference>
<accession>A0A6J6HI14</accession>
<dbReference type="Gene3D" id="3.90.79.10">
    <property type="entry name" value="Nucleoside Triphosphate Pyrophosphohydrolase"/>
    <property type="match status" value="1"/>
</dbReference>
<dbReference type="Pfam" id="PF00293">
    <property type="entry name" value="NUDIX"/>
    <property type="match status" value="1"/>
</dbReference>
<dbReference type="GO" id="GO:0006753">
    <property type="term" value="P:nucleoside phosphate metabolic process"/>
    <property type="evidence" value="ECO:0007669"/>
    <property type="project" value="TreeGrafter"/>
</dbReference>
<evidence type="ECO:0000256" key="2">
    <source>
        <dbReference type="ARBA" id="ARBA00022801"/>
    </source>
</evidence>
<comment type="cofactor">
    <cofactor evidence="1">
        <name>Mg(2+)</name>
        <dbReference type="ChEBI" id="CHEBI:18420"/>
    </cofactor>
</comment>
<dbReference type="AlphaFoldDB" id="A0A6J6HI14"/>
<evidence type="ECO:0000313" key="4">
    <source>
        <dbReference type="EMBL" id="CAB4612173.1"/>
    </source>
</evidence>